<dbReference type="EMBL" id="MN750556">
    <property type="protein sequence ID" value="QNN89450.1"/>
    <property type="molecule type" value="Genomic_DNA"/>
</dbReference>
<evidence type="ECO:0000313" key="1">
    <source>
        <dbReference type="EMBL" id="QNN89450.1"/>
    </source>
</evidence>
<protein>
    <submittedName>
        <fullName evidence="1">39K</fullName>
    </submittedName>
</protein>
<accession>A0A7G9U8L9</accession>
<name>A0A7G9U8L9_GVPB</name>
<organism evidence="1">
    <name type="scientific">Pieris brassicae granulosis virus</name>
    <name type="common">PbGV</name>
    <name type="synonym">Pieris brassicae granulovirus</name>
    <dbReference type="NCBI Taxonomy" id="10465"/>
    <lineage>
        <taxon>Viruses</taxon>
        <taxon>Viruses incertae sedis</taxon>
        <taxon>Naldaviricetes</taxon>
        <taxon>Lefavirales</taxon>
        <taxon>Baculoviridae</taxon>
        <taxon>Betabaculovirus</taxon>
        <taxon>Betabaculovirus arrapae</taxon>
    </lineage>
</organism>
<organismHost>
    <name type="scientific">Pieris brassicae</name>
    <name type="common">White butterfly</name>
    <name type="synonym">Large white butterfly</name>
    <dbReference type="NCBI Taxonomy" id="7116"/>
</organismHost>
<reference evidence="1" key="1">
    <citation type="submission" date="2019-11" db="EMBL/GenBank/DDBJ databases">
        <title>Studies on the baculoviruses infecting the caterpillars, Spilarctia obliqua Walker (Erebidae) and Pieris brassicae Linn. (Pieridae) (Insecta: Lepidoptera).</title>
        <authorList>
            <person name="Paul S."/>
            <person name="Arumugaperumal A."/>
            <person name="Sathiya Balasingh Thangapandi E.J.J."/>
            <person name="Sarjubala Devi H."/>
            <person name="Johnson T."/>
            <person name="Maisnam S."/>
            <person name="Krishnavel S."/>
            <person name="Soman Syamala S."/>
            <person name="Ramamoorthy S."/>
            <person name="Karthikeyan R."/>
            <person name="Subburaman C."/>
            <person name="Jeyaprakash R."/>
            <person name="Azhaguchamy M."/>
            <person name="Ramaiyer V."/>
            <person name="Sivasubramaniam S."/>
        </authorList>
    </citation>
    <scope>NUCLEOTIDE SEQUENCE</scope>
    <source>
        <strain evidence="1">Manipur</strain>
    </source>
</reference>
<proteinExistence type="predicted"/>
<sequence length="60" mass="6982">MSDKTFVVKLKPEIDMNEKRVCITKKKKTTSPYIINSFIIYTSFLSKADIKLKKITNRGK</sequence>